<evidence type="ECO:0000313" key="2">
    <source>
        <dbReference type="Proteomes" id="UP000292052"/>
    </source>
</evidence>
<gene>
    <name evidence="1" type="ORF">BDFB_009191</name>
</gene>
<dbReference type="Proteomes" id="UP000292052">
    <property type="component" value="Unassembled WGS sequence"/>
</dbReference>
<dbReference type="EMBL" id="QDEB01123833">
    <property type="protein sequence ID" value="RZB39954.1"/>
    <property type="molecule type" value="Genomic_DNA"/>
</dbReference>
<evidence type="ECO:0000313" key="1">
    <source>
        <dbReference type="EMBL" id="RZB39954.1"/>
    </source>
</evidence>
<reference evidence="1 2" key="1">
    <citation type="submission" date="2017-03" db="EMBL/GenBank/DDBJ databases">
        <title>Genome of the blue death feigning beetle - Asbolus verrucosus.</title>
        <authorList>
            <person name="Rider S.D."/>
        </authorList>
    </citation>
    <scope>NUCLEOTIDE SEQUENCE [LARGE SCALE GENOMIC DNA]</scope>
    <source>
        <strain evidence="1">Butters</strain>
        <tissue evidence="1">Head and leg muscle</tissue>
    </source>
</reference>
<dbReference type="AlphaFoldDB" id="A0A482V9P8"/>
<name>A0A482V9P8_ASBVE</name>
<feature type="non-terminal residue" evidence="1">
    <location>
        <position position="1"/>
    </location>
</feature>
<organism evidence="1 2">
    <name type="scientific">Asbolus verrucosus</name>
    <name type="common">Desert ironclad beetle</name>
    <dbReference type="NCBI Taxonomy" id="1661398"/>
    <lineage>
        <taxon>Eukaryota</taxon>
        <taxon>Metazoa</taxon>
        <taxon>Ecdysozoa</taxon>
        <taxon>Arthropoda</taxon>
        <taxon>Hexapoda</taxon>
        <taxon>Insecta</taxon>
        <taxon>Pterygota</taxon>
        <taxon>Neoptera</taxon>
        <taxon>Endopterygota</taxon>
        <taxon>Coleoptera</taxon>
        <taxon>Polyphaga</taxon>
        <taxon>Cucujiformia</taxon>
        <taxon>Tenebrionidae</taxon>
        <taxon>Pimeliinae</taxon>
        <taxon>Asbolus</taxon>
    </lineage>
</organism>
<protein>
    <submittedName>
        <fullName evidence="1">Uncharacterized protein</fullName>
    </submittedName>
</protein>
<comment type="caution">
    <text evidence="1">The sequence shown here is derived from an EMBL/GenBank/DDBJ whole genome shotgun (WGS) entry which is preliminary data.</text>
</comment>
<proteinExistence type="predicted"/>
<keyword evidence="2" id="KW-1185">Reference proteome</keyword>
<accession>A0A482V9P8</accession>
<sequence>LRLPTQGTVDVICQRVSDEKSSFITLTRIPAGVGPSILPVTACTCSSYRNSVLNGFAIMLYHSHTQRDDKLY</sequence>